<evidence type="ECO:0000313" key="13">
    <source>
        <dbReference type="Proteomes" id="UP000239002"/>
    </source>
</evidence>
<keyword evidence="2 11" id="KW-1003">Cell membrane</keyword>
<keyword evidence="4 11" id="KW-0812">Transmembrane</keyword>
<dbReference type="AlphaFoldDB" id="A0A2S6IP77"/>
<dbReference type="InterPro" id="IPR003691">
    <property type="entry name" value="FluC"/>
</dbReference>
<feature type="transmembrane region" description="Helical" evidence="11">
    <location>
        <begin position="32"/>
        <end position="53"/>
    </location>
</feature>
<evidence type="ECO:0000256" key="10">
    <source>
        <dbReference type="ARBA" id="ARBA00035585"/>
    </source>
</evidence>
<evidence type="ECO:0000256" key="1">
    <source>
        <dbReference type="ARBA" id="ARBA00004651"/>
    </source>
</evidence>
<reference evidence="12 13" key="1">
    <citation type="submission" date="2018-02" db="EMBL/GenBank/DDBJ databases">
        <title>Genomic Encyclopedia of Archaeal and Bacterial Type Strains, Phase II (KMG-II): from individual species to whole genera.</title>
        <authorList>
            <person name="Goeker M."/>
        </authorList>
    </citation>
    <scope>NUCLEOTIDE SEQUENCE [LARGE SCALE GENOMIC DNA]</scope>
    <source>
        <strain evidence="12 13">DSM 16809</strain>
    </source>
</reference>
<dbReference type="GO" id="GO:0046872">
    <property type="term" value="F:metal ion binding"/>
    <property type="evidence" value="ECO:0007669"/>
    <property type="project" value="UniProtKB-KW"/>
</dbReference>
<evidence type="ECO:0000256" key="4">
    <source>
        <dbReference type="ARBA" id="ARBA00022692"/>
    </source>
</evidence>
<evidence type="ECO:0000256" key="2">
    <source>
        <dbReference type="ARBA" id="ARBA00022475"/>
    </source>
</evidence>
<comment type="subcellular location">
    <subcellularLocation>
        <location evidence="1 11">Cell membrane</location>
        <topology evidence="1 11">Multi-pass membrane protein</topology>
    </subcellularLocation>
</comment>
<dbReference type="NCBIfam" id="TIGR00494">
    <property type="entry name" value="crcB"/>
    <property type="match status" value="1"/>
</dbReference>
<dbReference type="Pfam" id="PF02537">
    <property type="entry name" value="CRCB"/>
    <property type="match status" value="1"/>
</dbReference>
<comment type="catalytic activity">
    <reaction evidence="10">
        <text>fluoride(in) = fluoride(out)</text>
        <dbReference type="Rhea" id="RHEA:76159"/>
        <dbReference type="ChEBI" id="CHEBI:17051"/>
    </reaction>
    <physiologicalReaction direction="left-to-right" evidence="10">
        <dbReference type="Rhea" id="RHEA:76160"/>
    </physiologicalReaction>
</comment>
<accession>A0A2S6IP77</accession>
<comment type="caution">
    <text evidence="12">The sequence shown here is derived from an EMBL/GenBank/DDBJ whole genome shotgun (WGS) entry which is preliminary data.</text>
</comment>
<evidence type="ECO:0000256" key="9">
    <source>
        <dbReference type="ARBA" id="ARBA00035120"/>
    </source>
</evidence>
<keyword evidence="11" id="KW-0813">Transport</keyword>
<dbReference type="PANTHER" id="PTHR28259:SF1">
    <property type="entry name" value="FLUORIDE EXPORT PROTEIN 1-RELATED"/>
    <property type="match status" value="1"/>
</dbReference>
<organism evidence="12 13">
    <name type="scientific">Nonlabens xylanidelens</name>
    <dbReference type="NCBI Taxonomy" id="191564"/>
    <lineage>
        <taxon>Bacteria</taxon>
        <taxon>Pseudomonadati</taxon>
        <taxon>Bacteroidota</taxon>
        <taxon>Flavobacteriia</taxon>
        <taxon>Flavobacteriales</taxon>
        <taxon>Flavobacteriaceae</taxon>
        <taxon>Nonlabens</taxon>
    </lineage>
</organism>
<feature type="transmembrane region" description="Helical" evidence="11">
    <location>
        <begin position="62"/>
        <end position="87"/>
    </location>
</feature>
<keyword evidence="7 11" id="KW-0472">Membrane</keyword>
<protein>
    <recommendedName>
        <fullName evidence="11">Fluoride-specific ion channel FluC</fullName>
    </recommendedName>
</protein>
<feature type="transmembrane region" description="Helical" evidence="11">
    <location>
        <begin position="93"/>
        <end position="115"/>
    </location>
</feature>
<keyword evidence="8 11" id="KW-0407">Ion channel</keyword>
<feature type="binding site" evidence="11">
    <location>
        <position position="75"/>
    </location>
    <ligand>
        <name>Na(+)</name>
        <dbReference type="ChEBI" id="CHEBI:29101"/>
        <note>structural</note>
    </ligand>
</feature>
<sequence>MKAFLFVFIGGGLGSSLRFYFSLIENSNTLKWIPTIGVNILGCLLLGGFLAAFHREQLSHQWYVLLGVGFCGGLTTFSTFSAELFLLLKNGSYASAIWYLILSISLGIIAAGASYKFTEAFLLKS</sequence>
<name>A0A2S6IP77_9FLAO</name>
<keyword evidence="6 11" id="KW-0406">Ion transport</keyword>
<dbReference type="EMBL" id="PTJE01000002">
    <property type="protein sequence ID" value="PPK95896.1"/>
    <property type="molecule type" value="Genomic_DNA"/>
</dbReference>
<dbReference type="HAMAP" id="MF_00454">
    <property type="entry name" value="FluC"/>
    <property type="match status" value="1"/>
</dbReference>
<comment type="function">
    <text evidence="11">Fluoride-specific ion channel. Important for reducing fluoride concentration in the cell, thus reducing its toxicity.</text>
</comment>
<evidence type="ECO:0000313" key="12">
    <source>
        <dbReference type="EMBL" id="PPK95896.1"/>
    </source>
</evidence>
<dbReference type="GO" id="GO:0062054">
    <property type="term" value="F:fluoride channel activity"/>
    <property type="evidence" value="ECO:0007669"/>
    <property type="project" value="UniProtKB-UniRule"/>
</dbReference>
<feature type="binding site" evidence="11">
    <location>
        <position position="72"/>
    </location>
    <ligand>
        <name>Na(+)</name>
        <dbReference type="ChEBI" id="CHEBI:29101"/>
        <note>structural</note>
    </ligand>
</feature>
<keyword evidence="11" id="KW-0915">Sodium</keyword>
<proteinExistence type="inferred from homology"/>
<keyword evidence="5 11" id="KW-1133">Transmembrane helix</keyword>
<evidence type="ECO:0000256" key="6">
    <source>
        <dbReference type="ARBA" id="ARBA00023065"/>
    </source>
</evidence>
<dbReference type="Proteomes" id="UP000239002">
    <property type="component" value="Unassembled WGS sequence"/>
</dbReference>
<evidence type="ECO:0000256" key="8">
    <source>
        <dbReference type="ARBA" id="ARBA00023303"/>
    </source>
</evidence>
<dbReference type="RefSeq" id="WP_104515177.1">
    <property type="nucleotide sequence ID" value="NZ_MQVW01000002.1"/>
</dbReference>
<evidence type="ECO:0000256" key="3">
    <source>
        <dbReference type="ARBA" id="ARBA00022519"/>
    </source>
</evidence>
<dbReference type="GO" id="GO:0140114">
    <property type="term" value="P:cellular detoxification of fluoride"/>
    <property type="evidence" value="ECO:0007669"/>
    <property type="project" value="UniProtKB-UniRule"/>
</dbReference>
<dbReference type="GO" id="GO:0005886">
    <property type="term" value="C:plasma membrane"/>
    <property type="evidence" value="ECO:0007669"/>
    <property type="project" value="UniProtKB-SubCell"/>
</dbReference>
<dbReference type="OrthoDB" id="9815830at2"/>
<evidence type="ECO:0000256" key="5">
    <source>
        <dbReference type="ARBA" id="ARBA00022989"/>
    </source>
</evidence>
<keyword evidence="11" id="KW-0479">Metal-binding</keyword>
<comment type="similarity">
    <text evidence="9 11">Belongs to the fluoride channel Fluc/FEX (TC 1.A.43) family.</text>
</comment>
<dbReference type="PANTHER" id="PTHR28259">
    <property type="entry name" value="FLUORIDE EXPORT PROTEIN 1-RELATED"/>
    <property type="match status" value="1"/>
</dbReference>
<evidence type="ECO:0000256" key="7">
    <source>
        <dbReference type="ARBA" id="ARBA00023136"/>
    </source>
</evidence>
<comment type="activity regulation">
    <text evidence="11">Na(+) is not transported, but it plays an essential structural role and its presence is essential for fluoride channel function.</text>
</comment>
<keyword evidence="13" id="KW-1185">Reference proteome</keyword>
<gene>
    <name evidence="11" type="primary">fluC</name>
    <name evidence="11" type="synonym">crcB</name>
    <name evidence="12" type="ORF">LY01_01489</name>
</gene>
<evidence type="ECO:0000256" key="11">
    <source>
        <dbReference type="HAMAP-Rule" id="MF_00454"/>
    </source>
</evidence>
<keyword evidence="3" id="KW-0997">Cell inner membrane</keyword>